<proteinExistence type="predicted"/>
<dbReference type="AlphaFoldDB" id="A0A0L8GCI8"/>
<evidence type="ECO:0000259" key="2">
    <source>
        <dbReference type="Pfam" id="PF23349"/>
    </source>
</evidence>
<dbReference type="InterPro" id="IPR056332">
    <property type="entry name" value="Beta-prop_BBS7"/>
</dbReference>
<dbReference type="Pfam" id="PF23361">
    <property type="entry name" value="BBS7_pf"/>
    <property type="match status" value="1"/>
</dbReference>
<dbReference type="STRING" id="37653.A0A0L8GCI8"/>
<feature type="domain" description="BBS7 helical hairpin" evidence="2">
    <location>
        <begin position="598"/>
        <end position="708"/>
    </location>
</feature>
<feature type="domain" description="BBS7 beta-propeller" evidence="5">
    <location>
        <begin position="21"/>
        <end position="317"/>
    </location>
</feature>
<dbReference type="PANTHER" id="PTHR16074">
    <property type="entry name" value="BARDET-BIEDL SYNDROME 7 PROTEIN"/>
    <property type="match status" value="1"/>
</dbReference>
<feature type="coiled-coil region" evidence="1">
    <location>
        <begin position="621"/>
        <end position="655"/>
    </location>
</feature>
<evidence type="ECO:0000259" key="3">
    <source>
        <dbReference type="Pfam" id="PF23360"/>
    </source>
</evidence>
<keyword evidence="1" id="KW-0175">Coiled coil</keyword>
<evidence type="ECO:0000256" key="1">
    <source>
        <dbReference type="SAM" id="Coils"/>
    </source>
</evidence>
<dbReference type="GO" id="GO:0060271">
    <property type="term" value="P:cilium assembly"/>
    <property type="evidence" value="ECO:0007669"/>
    <property type="project" value="TreeGrafter"/>
</dbReference>
<feature type="domain" description="BBS7 platform" evidence="4">
    <location>
        <begin position="490"/>
        <end position="592"/>
    </location>
</feature>
<dbReference type="InterPro" id="IPR036322">
    <property type="entry name" value="WD40_repeat_dom_sf"/>
</dbReference>
<sequence length="714" mass="80542">MDLKLTRIDYTQVGTTSPNTMRLLPSTGKTQKIAIADNNGVVQCFGVKKQEIIPVFKTLPSQKISRLKLGGAHETSKSNIFVACGSEVWGFSKKGKQFLLFNTNLSENIESMYVDGADLFVCGSYIFTHYQECNDINNILCGDHINDVICLPKTKQEIITPVLASRDRLLLVVQDSTIKYHIEVIGSPTVLELFENDGGSEGNEIIYGTSDGYIGHAQLERNDYSHQWEIPNLKKSGGISCLNMFDITSDGVPDVLVGRDDGLIDVYAFDEFREPVQKYSHTCTESITSIQGGVVSAANYPEIVCATYPGTVSGLTTKKQIYHVGPDGFALTNRGKAQIKALRQELEEIQKTVGKQREKYQHNVNTKVYMASLRSFHVNTSFVLNKDDASYQLSIELQIPIENILIQSDVPVYMIDVDKNLSVASFSACNPQDGNCLLATYRCQSNTTRIDLKVRTIEGQHGTLQAYITPRTQPKTCQIKQFQIKPLSLHTRIHSFDSARPFNSLKLKGQFSFMEAHSWGSSCLPEFPEKPPMEETAVHYFISAFQQTMLECSYSKGEILFRSENISTISILKDFITTEATKKKIHLTITCDVDNNLVPYILNIMHPKMEDQLRLARNVKILEALEELQVHEKDLSFLSEEYQKILEHAESIRNEISQSSFHLERLHNVITDLFIDSNRFKGHDVKNKLPDLKDILTNYDLCKLVKFFDTATES</sequence>
<dbReference type="Pfam" id="PF23743">
    <property type="entry name" value="Beta-prop_BBS7"/>
    <property type="match status" value="1"/>
</dbReference>
<dbReference type="GO" id="GO:0005930">
    <property type="term" value="C:axoneme"/>
    <property type="evidence" value="ECO:0007669"/>
    <property type="project" value="TreeGrafter"/>
</dbReference>
<evidence type="ECO:0000313" key="6">
    <source>
        <dbReference type="EMBL" id="KOF74747.1"/>
    </source>
</evidence>
<evidence type="ECO:0008006" key="7">
    <source>
        <dbReference type="Google" id="ProtNLM"/>
    </source>
</evidence>
<dbReference type="GO" id="GO:0036064">
    <property type="term" value="C:ciliary basal body"/>
    <property type="evidence" value="ECO:0007669"/>
    <property type="project" value="TreeGrafter"/>
</dbReference>
<dbReference type="InterPro" id="IPR056334">
    <property type="entry name" value="BBS7_GAE_dom"/>
</dbReference>
<dbReference type="EMBL" id="KQ422516">
    <property type="protein sequence ID" value="KOF74747.1"/>
    <property type="molecule type" value="Genomic_DNA"/>
</dbReference>
<dbReference type="GO" id="GO:0008104">
    <property type="term" value="P:intracellular protein localization"/>
    <property type="evidence" value="ECO:0007669"/>
    <property type="project" value="TreeGrafter"/>
</dbReference>
<name>A0A0L8GCI8_OCTBM</name>
<accession>A0A0L8GCI8</accession>
<reference evidence="6" key="1">
    <citation type="submission" date="2015-07" db="EMBL/GenBank/DDBJ databases">
        <title>MeaNS - Measles Nucleotide Surveillance Program.</title>
        <authorList>
            <person name="Tran T."/>
            <person name="Druce J."/>
        </authorList>
    </citation>
    <scope>NUCLEOTIDE SEQUENCE</scope>
    <source>
        <strain evidence="6">UCB-OBI-ISO-001</strain>
        <tissue evidence="6">Gonad</tissue>
    </source>
</reference>
<dbReference type="SUPFAM" id="SSF50978">
    <property type="entry name" value="WD40 repeat-like"/>
    <property type="match status" value="1"/>
</dbReference>
<dbReference type="GO" id="GO:0016020">
    <property type="term" value="C:membrane"/>
    <property type="evidence" value="ECO:0007669"/>
    <property type="project" value="TreeGrafter"/>
</dbReference>
<evidence type="ECO:0000259" key="4">
    <source>
        <dbReference type="Pfam" id="PF23361"/>
    </source>
</evidence>
<dbReference type="GO" id="GO:0034464">
    <property type="term" value="C:BBSome"/>
    <property type="evidence" value="ECO:0007669"/>
    <property type="project" value="TreeGrafter"/>
</dbReference>
<dbReference type="Pfam" id="PF23349">
    <property type="entry name" value="BBS7_hp"/>
    <property type="match status" value="1"/>
</dbReference>
<organism evidence="6">
    <name type="scientific">Octopus bimaculoides</name>
    <name type="common">California two-spotted octopus</name>
    <dbReference type="NCBI Taxonomy" id="37653"/>
    <lineage>
        <taxon>Eukaryota</taxon>
        <taxon>Metazoa</taxon>
        <taxon>Spiralia</taxon>
        <taxon>Lophotrochozoa</taxon>
        <taxon>Mollusca</taxon>
        <taxon>Cephalopoda</taxon>
        <taxon>Coleoidea</taxon>
        <taxon>Octopodiformes</taxon>
        <taxon>Octopoda</taxon>
        <taxon>Incirrata</taxon>
        <taxon>Octopodidae</taxon>
        <taxon>Octopus</taxon>
    </lineage>
</organism>
<protein>
    <recommendedName>
        <fullName evidence="7">Bardet-Biedl syndrome 7 protein homolog</fullName>
    </recommendedName>
</protein>
<dbReference type="GO" id="GO:0043005">
    <property type="term" value="C:neuron projection"/>
    <property type="evidence" value="ECO:0007669"/>
    <property type="project" value="TreeGrafter"/>
</dbReference>
<dbReference type="OrthoDB" id="414590at2759"/>
<dbReference type="InterPro" id="IPR056333">
    <property type="entry name" value="BBS7_pf_dom"/>
</dbReference>
<gene>
    <name evidence="6" type="ORF">OCBIM_22035699mg</name>
</gene>
<feature type="domain" description="BBS7 GAE" evidence="3">
    <location>
        <begin position="376"/>
        <end position="482"/>
    </location>
</feature>
<feature type="coiled-coil region" evidence="1">
    <location>
        <begin position="332"/>
        <end position="359"/>
    </location>
</feature>
<dbReference type="InterPro" id="IPR056335">
    <property type="entry name" value="BBS7_hairpin"/>
</dbReference>
<evidence type="ECO:0000259" key="5">
    <source>
        <dbReference type="Pfam" id="PF23743"/>
    </source>
</evidence>
<dbReference type="Pfam" id="PF23360">
    <property type="entry name" value="BBS7_GAE"/>
    <property type="match status" value="1"/>
</dbReference>
<dbReference type="PANTHER" id="PTHR16074:SF4">
    <property type="entry name" value="BARDET-BIEDL SYNDROME 7 PROTEIN"/>
    <property type="match status" value="1"/>
</dbReference>